<evidence type="ECO:0000256" key="1">
    <source>
        <dbReference type="ARBA" id="ARBA00003198"/>
    </source>
</evidence>
<keyword evidence="10" id="KW-1185">Reference proteome</keyword>
<reference evidence="9 10" key="1">
    <citation type="journal article" date="2022" name="Hortic Res">
        <title>The genome of Dioscorea zingiberensis sheds light on the biosynthesis, origin and evolution of the medicinally important diosgenin saponins.</title>
        <authorList>
            <person name="Li Y."/>
            <person name="Tan C."/>
            <person name="Li Z."/>
            <person name="Guo J."/>
            <person name="Li S."/>
            <person name="Chen X."/>
            <person name="Wang C."/>
            <person name="Dai X."/>
            <person name="Yang H."/>
            <person name="Song W."/>
            <person name="Hou L."/>
            <person name="Xu J."/>
            <person name="Tong Z."/>
            <person name="Xu A."/>
            <person name="Yuan X."/>
            <person name="Wang W."/>
            <person name="Yang Q."/>
            <person name="Chen L."/>
            <person name="Sun Z."/>
            <person name="Wang K."/>
            <person name="Pan B."/>
            <person name="Chen J."/>
            <person name="Bao Y."/>
            <person name="Liu F."/>
            <person name="Qi X."/>
            <person name="Gang D.R."/>
            <person name="Wen J."/>
            <person name="Li J."/>
        </authorList>
    </citation>
    <scope>NUCLEOTIDE SEQUENCE [LARGE SCALE GENOMIC DNA]</scope>
    <source>
        <strain evidence="9">Dzin_1.0</strain>
    </source>
</reference>
<comment type="similarity">
    <text evidence="4">Belongs to the bile acid:sodium symporter (BASS) (TC 2.A.28) family.</text>
</comment>
<name>A0A9D5H1H4_9LILI</name>
<evidence type="ECO:0000313" key="9">
    <source>
        <dbReference type="EMBL" id="KAJ0959674.1"/>
    </source>
</evidence>
<evidence type="ECO:0000256" key="3">
    <source>
        <dbReference type="ARBA" id="ARBA00004141"/>
    </source>
</evidence>
<dbReference type="PANTHER" id="PTHR10361">
    <property type="entry name" value="SODIUM-BILE ACID COTRANSPORTER"/>
    <property type="match status" value="1"/>
</dbReference>
<evidence type="ECO:0000256" key="6">
    <source>
        <dbReference type="ARBA" id="ARBA00022989"/>
    </source>
</evidence>
<accession>A0A9D5H1H4</accession>
<organism evidence="9 10">
    <name type="scientific">Dioscorea zingiberensis</name>
    <dbReference type="NCBI Taxonomy" id="325984"/>
    <lineage>
        <taxon>Eukaryota</taxon>
        <taxon>Viridiplantae</taxon>
        <taxon>Streptophyta</taxon>
        <taxon>Embryophyta</taxon>
        <taxon>Tracheophyta</taxon>
        <taxon>Spermatophyta</taxon>
        <taxon>Magnoliopsida</taxon>
        <taxon>Liliopsida</taxon>
        <taxon>Dioscoreales</taxon>
        <taxon>Dioscoreaceae</taxon>
        <taxon>Dioscorea</taxon>
    </lineage>
</organism>
<dbReference type="SMART" id="SM00667">
    <property type="entry name" value="LisH"/>
    <property type="match status" value="1"/>
</dbReference>
<proteinExistence type="inferred from homology"/>
<feature type="transmembrane region" description="Helical" evidence="8">
    <location>
        <begin position="106"/>
        <end position="126"/>
    </location>
</feature>
<dbReference type="OrthoDB" id="203097at2759"/>
<dbReference type="SUPFAM" id="SSF50978">
    <property type="entry name" value="WD40 repeat-like"/>
    <property type="match status" value="1"/>
</dbReference>
<evidence type="ECO:0000256" key="2">
    <source>
        <dbReference type="ARBA" id="ARBA00004119"/>
    </source>
</evidence>
<dbReference type="Gene3D" id="1.20.1530.20">
    <property type="match status" value="1"/>
</dbReference>
<dbReference type="InterPro" id="IPR006594">
    <property type="entry name" value="LisH"/>
</dbReference>
<evidence type="ECO:0000256" key="8">
    <source>
        <dbReference type="SAM" id="Phobius"/>
    </source>
</evidence>
<evidence type="ECO:0000256" key="5">
    <source>
        <dbReference type="ARBA" id="ARBA00022692"/>
    </source>
</evidence>
<evidence type="ECO:0000313" key="10">
    <source>
        <dbReference type="Proteomes" id="UP001085076"/>
    </source>
</evidence>
<keyword evidence="6 8" id="KW-1133">Transmembrane helix</keyword>
<comment type="subcellular location">
    <subcellularLocation>
        <location evidence="3">Membrane</location>
        <topology evidence="3">Multi-pass membrane protein</topology>
    </subcellularLocation>
    <subcellularLocation>
        <location evidence="2">Plastid</location>
        <location evidence="2">Chloroplast envelope</location>
    </subcellularLocation>
</comment>
<dbReference type="GO" id="GO:0016020">
    <property type="term" value="C:membrane"/>
    <property type="evidence" value="ECO:0007669"/>
    <property type="project" value="UniProtKB-SubCell"/>
</dbReference>
<evidence type="ECO:0008006" key="11">
    <source>
        <dbReference type="Google" id="ProtNLM"/>
    </source>
</evidence>
<dbReference type="GO" id="GO:0009941">
    <property type="term" value="C:chloroplast envelope"/>
    <property type="evidence" value="ECO:0007669"/>
    <property type="project" value="UniProtKB-SubCell"/>
</dbReference>
<keyword evidence="5 8" id="KW-0812">Transmembrane</keyword>
<dbReference type="AlphaFoldDB" id="A0A9D5H1H4"/>
<comment type="function">
    <text evidence="1">May function as sodium-coupled metabolite transporter across the chloroplast envelope.</text>
</comment>
<dbReference type="PROSITE" id="PS50896">
    <property type="entry name" value="LISH"/>
    <property type="match status" value="1"/>
</dbReference>
<dbReference type="Pfam" id="PF08513">
    <property type="entry name" value="LisH"/>
    <property type="match status" value="1"/>
</dbReference>
<feature type="transmembrane region" description="Helical" evidence="8">
    <location>
        <begin position="44"/>
        <end position="62"/>
    </location>
</feature>
<sequence>MLSMGLTLTFEDFQEMYHEIHGLLCACLRLLLLVLFWYPAVLEGLAISTFQVVLVPTIVGVLAHEYFPKFTERIITLTPLIGVILTTLLCASPIGQVSEVLKSQGAQLIIPVTLLHIAAFALGYWFSRLSSFGESTSRTISIECGMQFLLAQKHFTNPLVAVPSRRERSLHGELDVYIYDYLVKRNLQASAKAFQAEGKVSSDPVATKMYEEQLKLRLQEILWMEASMKQGLGENVGATVGSKPGFNVKISCSTWTTFWVSKNIGEAKRKQPAVLQADTDRFVDDGALDDNVESYLSHDDADVTRKEVGGAQMRFQPRVGRYLAAAAENVVSILDMRLRLACILYSGPLNLYSRLMSLFDSRDMQNYVDSVCWDPSGEYLASVSEGLCQGLVTGFWEWNSMQEMRIITADFLSG</sequence>
<dbReference type="InterPro" id="IPR002657">
    <property type="entry name" value="BilAc:Na_symport/Acr3"/>
</dbReference>
<evidence type="ECO:0000256" key="4">
    <source>
        <dbReference type="ARBA" id="ARBA00006528"/>
    </source>
</evidence>
<keyword evidence="7 8" id="KW-0472">Membrane</keyword>
<dbReference type="InterPro" id="IPR036322">
    <property type="entry name" value="WD40_repeat_dom_sf"/>
</dbReference>
<evidence type="ECO:0000256" key="7">
    <source>
        <dbReference type="ARBA" id="ARBA00023136"/>
    </source>
</evidence>
<dbReference type="InterPro" id="IPR038770">
    <property type="entry name" value="Na+/solute_symporter_sf"/>
</dbReference>
<dbReference type="EMBL" id="JAGGNH010000203">
    <property type="protein sequence ID" value="KAJ0959674.1"/>
    <property type="molecule type" value="Genomic_DNA"/>
</dbReference>
<dbReference type="InterPro" id="IPR004710">
    <property type="entry name" value="Bilac:Na_transpt"/>
</dbReference>
<dbReference type="Proteomes" id="UP001085076">
    <property type="component" value="Unassembled WGS sequence"/>
</dbReference>
<feature type="transmembrane region" description="Helical" evidence="8">
    <location>
        <begin position="20"/>
        <end position="38"/>
    </location>
</feature>
<protein>
    <recommendedName>
        <fullName evidence="11">LisH domain-containing protein</fullName>
    </recommendedName>
</protein>
<comment type="caution">
    <text evidence="9">The sequence shown here is derived from an EMBL/GenBank/DDBJ whole genome shotgun (WGS) entry which is preliminary data.</text>
</comment>
<dbReference type="Pfam" id="PF01758">
    <property type="entry name" value="SBF"/>
    <property type="match status" value="1"/>
</dbReference>
<dbReference type="PANTHER" id="PTHR10361:SF62">
    <property type="entry name" value="SODIUM_PYRUVATE COTRANSPORTER BASS2, CHLOROPLASTIC"/>
    <property type="match status" value="1"/>
</dbReference>
<feature type="transmembrane region" description="Helical" evidence="8">
    <location>
        <begin position="74"/>
        <end position="94"/>
    </location>
</feature>
<gene>
    <name evidence="9" type="ORF">J5N97_000666</name>
</gene>